<evidence type="ECO:0000256" key="8">
    <source>
        <dbReference type="ARBA" id="ARBA00023049"/>
    </source>
</evidence>
<feature type="compositionally biased region" description="Acidic residues" evidence="12">
    <location>
        <begin position="641"/>
        <end position="653"/>
    </location>
</feature>
<dbReference type="CDD" id="cd19501">
    <property type="entry name" value="RecA-like_FtsH"/>
    <property type="match status" value="1"/>
</dbReference>
<feature type="transmembrane region" description="Helical" evidence="9">
    <location>
        <begin position="143"/>
        <end position="160"/>
    </location>
</feature>
<keyword evidence="8 9" id="KW-0482">Metalloprotease</keyword>
<evidence type="ECO:0000313" key="15">
    <source>
        <dbReference type="Proteomes" id="UP000829476"/>
    </source>
</evidence>
<feature type="compositionally biased region" description="Low complexity" evidence="12">
    <location>
        <begin position="654"/>
        <end position="668"/>
    </location>
</feature>
<evidence type="ECO:0000256" key="9">
    <source>
        <dbReference type="HAMAP-Rule" id="MF_01458"/>
    </source>
</evidence>
<dbReference type="GO" id="GO:0008237">
    <property type="term" value="F:metallopeptidase activity"/>
    <property type="evidence" value="ECO:0007669"/>
    <property type="project" value="UniProtKB-KW"/>
</dbReference>
<keyword evidence="3 9" id="KW-0479">Metal-binding</keyword>
<dbReference type="SUPFAM" id="SSF140990">
    <property type="entry name" value="FtsH protease domain-like"/>
    <property type="match status" value="1"/>
</dbReference>
<dbReference type="InterPro" id="IPR003593">
    <property type="entry name" value="AAA+_ATPase"/>
</dbReference>
<dbReference type="RefSeq" id="WP_242937390.1">
    <property type="nucleotide sequence ID" value="NZ_CP094326.1"/>
</dbReference>
<keyword evidence="9" id="KW-0812">Transmembrane</keyword>
<evidence type="ECO:0000256" key="4">
    <source>
        <dbReference type="ARBA" id="ARBA00022741"/>
    </source>
</evidence>
<feature type="domain" description="AAA+ ATPase" evidence="13">
    <location>
        <begin position="230"/>
        <end position="370"/>
    </location>
</feature>
<dbReference type="Gene3D" id="3.40.1690.20">
    <property type="match status" value="1"/>
</dbReference>
<dbReference type="InterPro" id="IPR005936">
    <property type="entry name" value="FtsH"/>
</dbReference>
<keyword evidence="15" id="KW-1185">Reference proteome</keyword>
<dbReference type="HAMAP" id="MF_01458">
    <property type="entry name" value="FtsH"/>
    <property type="match status" value="1"/>
</dbReference>
<dbReference type="InterPro" id="IPR003959">
    <property type="entry name" value="ATPase_AAA_core"/>
</dbReference>
<feature type="coiled-coil region" evidence="11">
    <location>
        <begin position="594"/>
        <end position="621"/>
    </location>
</feature>
<feature type="region of interest" description="Disordered" evidence="12">
    <location>
        <begin position="636"/>
        <end position="668"/>
    </location>
</feature>
<gene>
    <name evidence="9 14" type="primary">ftsH</name>
    <name evidence="14" type="ORF">MQE36_01240</name>
</gene>
<feature type="active site" evidence="9">
    <location>
        <position position="462"/>
    </location>
</feature>
<dbReference type="PROSITE" id="PS00674">
    <property type="entry name" value="AAA"/>
    <property type="match status" value="1"/>
</dbReference>
<comment type="cofactor">
    <cofactor evidence="9">
        <name>Zn(2+)</name>
        <dbReference type="ChEBI" id="CHEBI:29105"/>
    </cofactor>
    <text evidence="9">Binds 1 zinc ion per subunit.</text>
</comment>
<dbReference type="EMBL" id="CP094326">
    <property type="protein sequence ID" value="UNY98988.1"/>
    <property type="molecule type" value="Genomic_DNA"/>
</dbReference>
<feature type="binding site" evidence="9">
    <location>
        <position position="465"/>
    </location>
    <ligand>
        <name>Zn(2+)</name>
        <dbReference type="ChEBI" id="CHEBI:29105"/>
        <note>catalytic</note>
    </ligand>
</feature>
<proteinExistence type="inferred from homology"/>
<protein>
    <recommendedName>
        <fullName evidence="9">ATP-dependent zinc metalloprotease FtsH</fullName>
        <ecNumber evidence="9">3.4.24.-</ecNumber>
    </recommendedName>
</protein>
<evidence type="ECO:0000256" key="7">
    <source>
        <dbReference type="ARBA" id="ARBA00022840"/>
    </source>
</evidence>
<feature type="binding site" evidence="9">
    <location>
        <position position="461"/>
    </location>
    <ligand>
        <name>Zn(2+)</name>
        <dbReference type="ChEBI" id="CHEBI:29105"/>
        <note>catalytic</note>
    </ligand>
</feature>
<dbReference type="InterPro" id="IPR027417">
    <property type="entry name" value="P-loop_NTPase"/>
</dbReference>
<evidence type="ECO:0000256" key="2">
    <source>
        <dbReference type="ARBA" id="ARBA00022670"/>
    </source>
</evidence>
<evidence type="ECO:0000256" key="6">
    <source>
        <dbReference type="ARBA" id="ARBA00022833"/>
    </source>
</evidence>
<dbReference type="Pfam" id="PF01434">
    <property type="entry name" value="Peptidase_M41"/>
    <property type="match status" value="1"/>
</dbReference>
<keyword evidence="9" id="KW-0472">Membrane</keyword>
<keyword evidence="6 9" id="KW-0862">Zinc</keyword>
<keyword evidence="11" id="KW-0175">Coiled coil</keyword>
<dbReference type="Proteomes" id="UP000829476">
    <property type="component" value="Chromosome"/>
</dbReference>
<keyword evidence="7 9" id="KW-0067">ATP-binding</keyword>
<dbReference type="Pfam" id="PF06480">
    <property type="entry name" value="FtsH_ext"/>
    <property type="match status" value="1"/>
</dbReference>
<dbReference type="Pfam" id="PF00004">
    <property type="entry name" value="AAA"/>
    <property type="match status" value="1"/>
</dbReference>
<comment type="similarity">
    <text evidence="9">In the central section; belongs to the AAA ATPase family.</text>
</comment>
<evidence type="ECO:0000256" key="5">
    <source>
        <dbReference type="ARBA" id="ARBA00022801"/>
    </source>
</evidence>
<keyword evidence="2 9" id="KW-0645">Protease</keyword>
<dbReference type="SUPFAM" id="SSF52540">
    <property type="entry name" value="P-loop containing nucleoside triphosphate hydrolases"/>
    <property type="match status" value="1"/>
</dbReference>
<feature type="binding site" evidence="9">
    <location>
        <begin position="238"/>
        <end position="245"/>
    </location>
    <ligand>
        <name>ATP</name>
        <dbReference type="ChEBI" id="CHEBI:30616"/>
    </ligand>
</feature>
<evidence type="ECO:0000256" key="3">
    <source>
        <dbReference type="ARBA" id="ARBA00022723"/>
    </source>
</evidence>
<evidence type="ECO:0000256" key="1">
    <source>
        <dbReference type="ARBA" id="ARBA00010044"/>
    </source>
</evidence>
<dbReference type="NCBIfam" id="TIGR01241">
    <property type="entry name" value="FtsH_fam"/>
    <property type="match status" value="1"/>
</dbReference>
<dbReference type="InterPro" id="IPR011546">
    <property type="entry name" value="Pept_M41_FtsH_extracell"/>
</dbReference>
<dbReference type="InterPro" id="IPR041569">
    <property type="entry name" value="AAA_lid_3"/>
</dbReference>
<reference evidence="14 15" key="1">
    <citation type="journal article" date="2018" name="Int. J. Syst. Evol. Microbiol.">
        <title>Zhouia spongiae sp. nov., isolated from a marine sponge.</title>
        <authorList>
            <person name="Zhuang L."/>
            <person name="Lin B."/>
            <person name="Qin F."/>
            <person name="Luo L."/>
        </authorList>
    </citation>
    <scope>NUCLEOTIDE SEQUENCE [LARGE SCALE GENOMIC DNA]</scope>
    <source>
        <strain evidence="14 15">HN-Y44</strain>
    </source>
</reference>
<comment type="function">
    <text evidence="9">Acts as a processive, ATP-dependent zinc metallopeptidase for both cytoplasmic and membrane proteins. Plays a role in the quality control of integral membrane proteins.</text>
</comment>
<accession>A0ABY3YPC2</accession>
<dbReference type="PANTHER" id="PTHR43655">
    <property type="entry name" value="ATP-DEPENDENT PROTEASE"/>
    <property type="match status" value="1"/>
</dbReference>
<dbReference type="EC" id="3.4.24.-" evidence="9"/>
<comment type="similarity">
    <text evidence="1 9">In the C-terminal section; belongs to the peptidase M41 family.</text>
</comment>
<name>A0ABY3YPC2_9FLAO</name>
<keyword evidence="5 9" id="KW-0378">Hydrolase</keyword>
<comment type="subcellular location">
    <subcellularLocation>
        <location evidence="9">Cell membrane</location>
        <topology evidence="9">Multi-pass membrane protein</topology>
        <orientation evidence="9">Cytoplasmic side</orientation>
    </subcellularLocation>
</comment>
<evidence type="ECO:0000313" key="14">
    <source>
        <dbReference type="EMBL" id="UNY98988.1"/>
    </source>
</evidence>
<evidence type="ECO:0000256" key="11">
    <source>
        <dbReference type="SAM" id="Coils"/>
    </source>
</evidence>
<dbReference type="SMART" id="SM00382">
    <property type="entry name" value="AAA"/>
    <property type="match status" value="1"/>
</dbReference>
<feature type="binding site" evidence="9">
    <location>
        <position position="536"/>
    </location>
    <ligand>
        <name>Zn(2+)</name>
        <dbReference type="ChEBI" id="CHEBI:29105"/>
        <note>catalytic</note>
    </ligand>
</feature>
<keyword evidence="9" id="KW-1133">Transmembrane helix</keyword>
<dbReference type="InterPro" id="IPR003960">
    <property type="entry name" value="ATPase_AAA_CS"/>
</dbReference>
<dbReference type="InterPro" id="IPR050928">
    <property type="entry name" value="ATP-dep_Zn_Metalloprotease"/>
</dbReference>
<dbReference type="InterPro" id="IPR037219">
    <property type="entry name" value="Peptidase_M41-like"/>
</dbReference>
<dbReference type="InterPro" id="IPR000642">
    <property type="entry name" value="Peptidase_M41"/>
</dbReference>
<organism evidence="14 15">
    <name type="scientific">Zhouia spongiae</name>
    <dbReference type="NCBI Taxonomy" id="2202721"/>
    <lineage>
        <taxon>Bacteria</taxon>
        <taxon>Pseudomonadati</taxon>
        <taxon>Bacteroidota</taxon>
        <taxon>Flavobacteriia</taxon>
        <taxon>Flavobacteriales</taxon>
        <taxon>Flavobacteriaceae</taxon>
        <taxon>Zhouia</taxon>
    </lineage>
</organism>
<dbReference type="Gene3D" id="1.20.58.760">
    <property type="entry name" value="Peptidase M41"/>
    <property type="match status" value="1"/>
</dbReference>
<dbReference type="Pfam" id="PF17862">
    <property type="entry name" value="AAA_lid_3"/>
    <property type="match status" value="1"/>
</dbReference>
<evidence type="ECO:0000259" key="13">
    <source>
        <dbReference type="SMART" id="SM00382"/>
    </source>
</evidence>
<keyword evidence="4 9" id="KW-0547">Nucleotide-binding</keyword>
<dbReference type="PANTHER" id="PTHR43655:SF2">
    <property type="entry name" value="AFG3 LIKE MATRIX AAA PEPTIDASE SUBUNIT 2, ISOFORM A"/>
    <property type="match status" value="1"/>
</dbReference>
<comment type="similarity">
    <text evidence="10">Belongs to the AAA ATPase family.</text>
</comment>
<feature type="transmembrane region" description="Helical" evidence="9">
    <location>
        <begin position="16"/>
        <end position="33"/>
    </location>
</feature>
<dbReference type="Gene3D" id="1.10.8.60">
    <property type="match status" value="1"/>
</dbReference>
<comment type="subunit">
    <text evidence="9">Homohexamer.</text>
</comment>
<evidence type="ECO:0000256" key="10">
    <source>
        <dbReference type="RuleBase" id="RU003651"/>
    </source>
</evidence>
<keyword evidence="9" id="KW-1003">Cell membrane</keyword>
<dbReference type="Gene3D" id="3.40.50.300">
    <property type="entry name" value="P-loop containing nucleotide triphosphate hydrolases"/>
    <property type="match status" value="1"/>
</dbReference>
<sequence length="668" mass="74691">MANNNQNTKKPKFSSYWFYAIIFLFLIGFQFFSGGSSWQNPPETTLQQVENYLNEGDVKKIEIIRNIGKAKIYLTEEAKKKEEHKKAISKSIFPSSADTPQYTCVYGDLKLLQEKLDKVLEQTSQQNSVEILIDDEPNWLGDILAYILPFIILIAIWIFLMRRMSGGGSAGPGGQIFNIGKSKAKLFDEKTDMKVSFKDVAGLEGAKEEVQEIVDFLKNPERYTSLGGKIPKGALLVGPPGTGKTLLAKAVAGEAKVPFFSLSGSDFVEMFVGVGASRVRDLFKQAKDKSPSIIFIDEIDAIGRARGKSNFTGSNDERENTLNQLLTEMDGFGTNTNVIVLAATNRADVLDKALMRAGRFDRQIYVDLPDLRERKEIFNVHLRPIKTAETLDLDFLAKQTPGFSGADIANVCNEAALIAARKGKKAVDKQDFLDAVDRIVGGLEKKNKIITPEEKKTIAFHEAGHATVSWMLEHAAPLVKVTIVPRGQSLGAAWYLPEERLIVRTEQMLDEMCAALGGRAAEKVIFDKISTGALSDLEKVTKQAKAMVTIYGLNDKIGNLTYYDSRGQSEYSFTKPYSEETAQIIDKEISRIVEEQYQRAIEILSQNKDKLSELADRLLEKEVIFKDDLERIFGKRPFTKEEEENVAPEETIEENQNQESNQSEETIK</sequence>
<evidence type="ECO:0000256" key="12">
    <source>
        <dbReference type="SAM" id="MobiDB-lite"/>
    </source>
</evidence>